<feature type="region of interest" description="Disordered" evidence="2">
    <location>
        <begin position="44"/>
        <end position="70"/>
    </location>
</feature>
<dbReference type="OrthoDB" id="74201at2759"/>
<dbReference type="InterPro" id="IPR004000">
    <property type="entry name" value="Actin"/>
</dbReference>
<keyword evidence="5" id="KW-1185">Reference proteome</keyword>
<dbReference type="AlphaFoldDB" id="A0A1B9I3B5"/>
<dbReference type="SMART" id="SM00268">
    <property type="entry name" value="ACTIN"/>
    <property type="match status" value="1"/>
</dbReference>
<gene>
    <name evidence="3" type="ORF">I206_04560</name>
    <name evidence="4" type="ORF">I206_103869</name>
</gene>
<sequence>MAHLRESHAVVIHCDTDYIRAVHGIQEFINRPSTTLRACYAVPSGSSSKLDENTNGDVAMDGESSATPAPVVESTTRSGWLIGEELSNAEKEEGFREKYELRWPFRSNKSVDDWEGREFVLLHLYTLLGLTASSNSSPLLFIPPPTSSFPLSLQASYTQLAFETLNTPVFSLLPSPIASLYALGATTGIIVHVGSTETSIFVITDSVVRWECSTTVQVGELDCQAFLEGLLLEDEFLDKELKAASGKEELSTDEKLKLVKEVSNVVWNECTGEDLEVPLYKGGNKVVTSGAGTGVVGAEKEDDSFDVAKKLVGDNAPAAPNHSHKSKKQQAAIAAAAAKSAQAAADAAAAAAALPQPIDVIVINVPSLPGKEIQLGPVRHRLCEPLLLGKETGGDTIWEGVGRAIESASLSLGEKLSLWDGVGIVGELARIKSFSPALTTYLSPYLLSSNDLTSDCQPSKIRLLTIPEYFANFRNSTTELAPFLGGSLVGKVAFLDSQGKHSITKVDYNSKGPAAIYDVSIEAQ</sequence>
<dbReference type="EMBL" id="KI894011">
    <property type="protein sequence ID" value="OCF50029.1"/>
    <property type="molecule type" value="Genomic_DNA"/>
</dbReference>
<evidence type="ECO:0000256" key="1">
    <source>
        <dbReference type="RuleBase" id="RU000487"/>
    </source>
</evidence>
<reference evidence="4" key="4">
    <citation type="submission" date="2024-02" db="EMBL/GenBank/DDBJ databases">
        <title>Comparative genomics of Cryptococcus and Kwoniella reveals pathogenesis evolution and contrasting modes of karyotype evolution via chromosome fusion or intercentromeric recombination.</title>
        <authorList>
            <person name="Coelho M.A."/>
            <person name="David-Palma M."/>
            <person name="Shea T."/>
            <person name="Bowers K."/>
            <person name="McGinley-Smith S."/>
            <person name="Mohammad A.W."/>
            <person name="Gnirke A."/>
            <person name="Yurkov A.M."/>
            <person name="Nowrousian M."/>
            <person name="Sun S."/>
            <person name="Cuomo C.A."/>
            <person name="Heitman J."/>
        </authorList>
    </citation>
    <scope>NUCLEOTIDE SEQUENCE</scope>
    <source>
        <strain evidence="4">CBS 10737</strain>
    </source>
</reference>
<protein>
    <submittedName>
        <fullName evidence="3">RNA polymerase II transcription factor</fullName>
    </submittedName>
</protein>
<dbReference type="KEGG" id="kpin:30172929"/>
<dbReference type="Proteomes" id="UP000094020">
    <property type="component" value="Chromosome 5"/>
</dbReference>
<name>A0A1B9I3B5_9TREE</name>
<evidence type="ECO:0000313" key="5">
    <source>
        <dbReference type="Proteomes" id="UP000094020"/>
    </source>
</evidence>
<dbReference type="GeneID" id="30172929"/>
<dbReference type="FunFam" id="3.30.420.40:FF:000411">
    <property type="entry name" value="RNA polymerase II transcription factor"/>
    <property type="match status" value="1"/>
</dbReference>
<dbReference type="PANTHER" id="PTHR11937">
    <property type="entry name" value="ACTIN"/>
    <property type="match status" value="1"/>
</dbReference>
<dbReference type="STRING" id="1296096.A0A1B9I3B5"/>
<proteinExistence type="inferred from homology"/>
<evidence type="ECO:0000313" key="3">
    <source>
        <dbReference type="EMBL" id="OCF50029.1"/>
    </source>
</evidence>
<dbReference type="InterPro" id="IPR043129">
    <property type="entry name" value="ATPase_NBD"/>
</dbReference>
<accession>A0A1B9I3B5</accession>
<dbReference type="SUPFAM" id="SSF53067">
    <property type="entry name" value="Actin-like ATPase domain"/>
    <property type="match status" value="2"/>
</dbReference>
<reference evidence="4" key="2">
    <citation type="submission" date="2013-07" db="EMBL/GenBank/DDBJ databases">
        <authorList>
            <consortium name="The Broad Institute Genome Sequencing Platform"/>
            <person name="Cuomo C."/>
            <person name="Litvintseva A."/>
            <person name="Chen Y."/>
            <person name="Heitman J."/>
            <person name="Sun S."/>
            <person name="Springer D."/>
            <person name="Dromer F."/>
            <person name="Young S.K."/>
            <person name="Zeng Q."/>
            <person name="Gargeya S."/>
            <person name="Fitzgerald M."/>
            <person name="Abouelleil A."/>
            <person name="Alvarado L."/>
            <person name="Berlin A.M."/>
            <person name="Chapman S.B."/>
            <person name="Dewar J."/>
            <person name="Goldberg J."/>
            <person name="Griggs A."/>
            <person name="Gujja S."/>
            <person name="Hansen M."/>
            <person name="Howarth C."/>
            <person name="Imamovic A."/>
            <person name="Larimer J."/>
            <person name="McCowan C."/>
            <person name="Murphy C."/>
            <person name="Pearson M."/>
            <person name="Priest M."/>
            <person name="Roberts A."/>
            <person name="Saif S."/>
            <person name="Shea T."/>
            <person name="Sykes S."/>
            <person name="Wortman J."/>
            <person name="Nusbaum C."/>
            <person name="Birren B."/>
        </authorList>
    </citation>
    <scope>NUCLEOTIDE SEQUENCE</scope>
    <source>
        <strain evidence="4">CBS 10737</strain>
    </source>
</reference>
<evidence type="ECO:0000256" key="2">
    <source>
        <dbReference type="SAM" id="MobiDB-lite"/>
    </source>
</evidence>
<reference evidence="3" key="3">
    <citation type="submission" date="2016-07" db="EMBL/GenBank/DDBJ databases">
        <title>Evolution of pathogenesis and genome organization in the Tremellales.</title>
        <authorList>
            <person name="Cuomo C."/>
            <person name="Litvintseva A."/>
            <person name="Heitman J."/>
            <person name="Chen Y."/>
            <person name="Sun S."/>
            <person name="Springer D."/>
            <person name="Dromer F."/>
            <person name="Young S."/>
            <person name="Zeng Q."/>
            <person name="Chapman S."/>
            <person name="Gujja S."/>
            <person name="Saif S."/>
            <person name="Birren B."/>
        </authorList>
    </citation>
    <scope>NUCLEOTIDE SEQUENCE</scope>
    <source>
        <strain evidence="3">CBS 10737</strain>
    </source>
</reference>
<feature type="compositionally biased region" description="Polar residues" evidence="2">
    <location>
        <begin position="44"/>
        <end position="56"/>
    </location>
</feature>
<dbReference type="Gene3D" id="3.30.420.40">
    <property type="match status" value="2"/>
</dbReference>
<reference evidence="3" key="1">
    <citation type="submission" date="2013-07" db="EMBL/GenBank/DDBJ databases">
        <title>The Genome Sequence of Cryptococcus pinus CBS10737.</title>
        <authorList>
            <consortium name="The Broad Institute Genome Sequencing Platform"/>
            <person name="Cuomo C."/>
            <person name="Litvintseva A."/>
            <person name="Chen Y."/>
            <person name="Heitman J."/>
            <person name="Sun S."/>
            <person name="Springer D."/>
            <person name="Dromer F."/>
            <person name="Young S.K."/>
            <person name="Zeng Q."/>
            <person name="Gargeya S."/>
            <person name="Fitzgerald M."/>
            <person name="Abouelleil A."/>
            <person name="Alvarado L."/>
            <person name="Berlin A.M."/>
            <person name="Chapman S.B."/>
            <person name="Dewar J."/>
            <person name="Goldberg J."/>
            <person name="Griggs A."/>
            <person name="Gujja S."/>
            <person name="Hansen M."/>
            <person name="Howarth C."/>
            <person name="Imamovic A."/>
            <person name="Larimer J."/>
            <person name="McCowan C."/>
            <person name="Murphy C."/>
            <person name="Pearson M."/>
            <person name="Priest M."/>
            <person name="Roberts A."/>
            <person name="Saif S."/>
            <person name="Shea T."/>
            <person name="Sykes S."/>
            <person name="Wortman J."/>
            <person name="Nusbaum C."/>
            <person name="Birren B."/>
        </authorList>
    </citation>
    <scope>NUCLEOTIDE SEQUENCE [LARGE SCALE GENOMIC DNA]</scope>
    <source>
        <strain evidence="3">CBS 10737</strain>
    </source>
</reference>
<evidence type="ECO:0000313" key="4">
    <source>
        <dbReference type="EMBL" id="WWC69925.1"/>
    </source>
</evidence>
<dbReference type="EMBL" id="CP144523">
    <property type="protein sequence ID" value="WWC69925.1"/>
    <property type="molecule type" value="Genomic_DNA"/>
</dbReference>
<comment type="similarity">
    <text evidence="1">Belongs to the actin family.</text>
</comment>
<dbReference type="RefSeq" id="XP_019011248.1">
    <property type="nucleotide sequence ID" value="XM_019156290.1"/>
</dbReference>
<organism evidence="3">
    <name type="scientific">Kwoniella pini CBS 10737</name>
    <dbReference type="NCBI Taxonomy" id="1296096"/>
    <lineage>
        <taxon>Eukaryota</taxon>
        <taxon>Fungi</taxon>
        <taxon>Dikarya</taxon>
        <taxon>Basidiomycota</taxon>
        <taxon>Agaricomycotina</taxon>
        <taxon>Tremellomycetes</taxon>
        <taxon>Tremellales</taxon>
        <taxon>Cryptococcaceae</taxon>
        <taxon>Kwoniella</taxon>
    </lineage>
</organism>
<dbReference type="Pfam" id="PF00022">
    <property type="entry name" value="Actin"/>
    <property type="match status" value="1"/>
</dbReference>